<dbReference type="STRING" id="289376.THEYE_A0473"/>
<dbReference type="AlphaFoldDB" id="B5YJA3"/>
<dbReference type="PANTHER" id="PTHR43000">
    <property type="entry name" value="DTDP-D-GLUCOSE 4,6-DEHYDRATASE-RELATED"/>
    <property type="match status" value="1"/>
</dbReference>
<gene>
    <name evidence="3" type="ordered locus">THEYE_A0473</name>
</gene>
<dbReference type="FunFam" id="3.40.50.720:FF:001504">
    <property type="entry name" value="Putative CDP tyvulose epimerase"/>
    <property type="match status" value="1"/>
</dbReference>
<dbReference type="GO" id="GO:0048040">
    <property type="term" value="F:UDP-glucuronate decarboxylase activity"/>
    <property type="evidence" value="ECO:0000318"/>
    <property type="project" value="GO_Central"/>
</dbReference>
<dbReference type="GO" id="GO:0070403">
    <property type="term" value="F:NAD+ binding"/>
    <property type="evidence" value="ECO:0000318"/>
    <property type="project" value="GO_Central"/>
</dbReference>
<dbReference type="EnsemblBacteria" id="ACI21426">
    <property type="protein sequence ID" value="ACI21426"/>
    <property type="gene ID" value="THEYE_A0473"/>
</dbReference>
<dbReference type="eggNOG" id="COG0451">
    <property type="taxonomic scope" value="Bacteria"/>
</dbReference>
<protein>
    <submittedName>
        <fullName evidence="3">CDP tyvulose epimerase</fullName>
    </submittedName>
</protein>
<dbReference type="Gene3D" id="3.40.50.720">
    <property type="entry name" value="NAD(P)-binding Rossmann-like Domain"/>
    <property type="match status" value="1"/>
</dbReference>
<dbReference type="SUPFAM" id="SSF51735">
    <property type="entry name" value="NAD(P)-binding Rossmann-fold domains"/>
    <property type="match status" value="1"/>
</dbReference>
<evidence type="ECO:0000313" key="4">
    <source>
        <dbReference type="Proteomes" id="UP000000718"/>
    </source>
</evidence>
<dbReference type="EMBL" id="CP001147">
    <property type="protein sequence ID" value="ACI21426.1"/>
    <property type="molecule type" value="Genomic_DNA"/>
</dbReference>
<dbReference type="PATRIC" id="fig|289376.4.peg.468"/>
<evidence type="ECO:0000256" key="1">
    <source>
        <dbReference type="ARBA" id="ARBA00007637"/>
    </source>
</evidence>
<reference evidence="4" key="1">
    <citation type="submission" date="2008-08" db="EMBL/GenBank/DDBJ databases">
        <title>The complete genome sequence of Thermodesulfovibrio yellowstonii strain ATCC 51303 / DSM 11347 / YP87.</title>
        <authorList>
            <person name="Dodson R.J."/>
            <person name="Durkin A.S."/>
            <person name="Wu M."/>
            <person name="Eisen J."/>
            <person name="Sutton G."/>
        </authorList>
    </citation>
    <scope>NUCLEOTIDE SEQUENCE [LARGE SCALE GENOMIC DNA]</scope>
    <source>
        <strain evidence="4">ATCC 51303 / DSM 11347 / YP87</strain>
    </source>
</reference>
<reference evidence="3 4" key="2">
    <citation type="journal article" date="2015" name="Genome Announc.">
        <title>Genome Sequence of the Sulfate-Reducing Thermophilic Bacterium Thermodesulfovibrio yellowstonii Strain DSM 11347T (Phylum Nitrospirae).</title>
        <authorList>
            <person name="Bhatnagar S."/>
            <person name="Badger J.H."/>
            <person name="Madupu R."/>
            <person name="Khouri H.M."/>
            <person name="O'Connor E.M."/>
            <person name="Robb F.T."/>
            <person name="Ward N.L."/>
            <person name="Eisen J.A."/>
        </authorList>
    </citation>
    <scope>NUCLEOTIDE SEQUENCE [LARGE SCALE GENOMIC DNA]</scope>
    <source>
        <strain evidence="4">ATCC 51303 / DSM 11347 / YP87</strain>
    </source>
</reference>
<dbReference type="KEGG" id="tye:THEYE_A0473"/>
<comment type="similarity">
    <text evidence="1">Belongs to the NAD(P)-dependent epimerase/dehydratase family.</text>
</comment>
<dbReference type="Pfam" id="PF01370">
    <property type="entry name" value="Epimerase"/>
    <property type="match status" value="1"/>
</dbReference>
<organism evidence="3 4">
    <name type="scientific">Thermodesulfovibrio yellowstonii (strain ATCC 51303 / DSM 11347 / YP87)</name>
    <dbReference type="NCBI Taxonomy" id="289376"/>
    <lineage>
        <taxon>Bacteria</taxon>
        <taxon>Pseudomonadati</taxon>
        <taxon>Nitrospirota</taxon>
        <taxon>Thermodesulfovibrionia</taxon>
        <taxon>Thermodesulfovibrionales</taxon>
        <taxon>Thermodesulfovibrionaceae</taxon>
        <taxon>Thermodesulfovibrio</taxon>
    </lineage>
</organism>
<name>B5YJA3_THEYD</name>
<proteinExistence type="inferred from homology"/>
<accession>B5YJA3</accession>
<evidence type="ECO:0000313" key="3">
    <source>
        <dbReference type="EMBL" id="ACI21426.1"/>
    </source>
</evidence>
<dbReference type="OrthoDB" id="9801029at2"/>
<dbReference type="InterPro" id="IPR036291">
    <property type="entry name" value="NAD(P)-bd_dom_sf"/>
</dbReference>
<dbReference type="GO" id="GO:0005737">
    <property type="term" value="C:cytoplasm"/>
    <property type="evidence" value="ECO:0000318"/>
    <property type="project" value="GO_Central"/>
</dbReference>
<dbReference type="RefSeq" id="WP_012546142.1">
    <property type="nucleotide sequence ID" value="NC_011296.1"/>
</dbReference>
<keyword evidence="4" id="KW-1185">Reference proteome</keyword>
<dbReference type="InParanoid" id="B5YJA3"/>
<dbReference type="Proteomes" id="UP000000718">
    <property type="component" value="Chromosome"/>
</dbReference>
<feature type="domain" description="NAD-dependent epimerase/dehydratase" evidence="2">
    <location>
        <begin position="6"/>
        <end position="274"/>
    </location>
</feature>
<dbReference type="HOGENOM" id="CLU_007383_1_7_0"/>
<evidence type="ECO:0000259" key="2">
    <source>
        <dbReference type="Pfam" id="PF01370"/>
    </source>
</evidence>
<sequence>MQYKTILITGGAGFVGSNLAIKFKERYSDIKVIALDNLRRRGSELNLVRLKRYGVEFIHGDIRNREDLESIGYFDLMIECSAEPSVLSGYNESPEYLINTNLIGTINCLEMLRKNKADIIFLSTSRVYPIKTLNSLEYEELETRFELKLYQSIKGVSQKGITEEFPLNGIRSLYGTTKLASELLIQEYIGVYGIRGVINRCGVLTGPWQMGKVEQGFVVLWVAKHIYGGELCYIGYKGTGKQVRDILHIDDLYNLIEKQILNIHTYNGQIFNIGGGRNISVSLKELTQICQDVTGNKIEIKSIPDTRFADIPYYITDYTKAQTEIGWIPKYSVREIIEEIARWIYDNKELLSPILA</sequence>
<dbReference type="InterPro" id="IPR001509">
    <property type="entry name" value="Epimerase_deHydtase"/>
</dbReference>